<proteinExistence type="predicted"/>
<sequence length="130" mass="14615">MGRYGRIDNVGWLDTVSFVAIFPPINRANNYNNFYFAQSQGRFVPSFDNPRNGFFPSALQRQQPPPDSYQEQTLFVNSNNVDRGAGANDGAGSRGITPSYYQFTYTFARGAPQKTIQQNIVPKNHPLMTV</sequence>
<dbReference type="AlphaFoldDB" id="A0A182QAH3"/>
<reference evidence="2" key="1">
    <citation type="submission" date="2014-01" db="EMBL/GenBank/DDBJ databases">
        <title>The Genome Sequence of Anopheles farauti FAR1 (V2).</title>
        <authorList>
            <consortium name="The Broad Institute Genomics Platform"/>
            <person name="Neafsey D.E."/>
            <person name="Besansky N."/>
            <person name="Howell P."/>
            <person name="Walton C."/>
            <person name="Young S.K."/>
            <person name="Zeng Q."/>
            <person name="Gargeya S."/>
            <person name="Fitzgerald M."/>
            <person name="Haas B."/>
            <person name="Abouelleil A."/>
            <person name="Allen A.W."/>
            <person name="Alvarado L."/>
            <person name="Arachchi H.M."/>
            <person name="Berlin A.M."/>
            <person name="Chapman S.B."/>
            <person name="Gainer-Dewar J."/>
            <person name="Goldberg J."/>
            <person name="Griggs A."/>
            <person name="Gujja S."/>
            <person name="Hansen M."/>
            <person name="Howarth C."/>
            <person name="Imamovic A."/>
            <person name="Ireland A."/>
            <person name="Larimer J."/>
            <person name="McCowan C."/>
            <person name="Murphy C."/>
            <person name="Pearson M."/>
            <person name="Poon T.W."/>
            <person name="Priest M."/>
            <person name="Roberts A."/>
            <person name="Saif S."/>
            <person name="Shea T."/>
            <person name="Sisk P."/>
            <person name="Sykes S."/>
            <person name="Wortman J."/>
            <person name="Nusbaum C."/>
            <person name="Birren B."/>
        </authorList>
    </citation>
    <scope>NUCLEOTIDE SEQUENCE [LARGE SCALE GENOMIC DNA]</scope>
    <source>
        <strain evidence="2">FAR1</strain>
    </source>
</reference>
<dbReference type="PANTHER" id="PTHR16021:SF23">
    <property type="entry name" value="FI18411P1-RELATED"/>
    <property type="match status" value="1"/>
</dbReference>
<dbReference type="Proteomes" id="UP000075886">
    <property type="component" value="Unassembled WGS sequence"/>
</dbReference>
<evidence type="ECO:0000313" key="2">
    <source>
        <dbReference type="Proteomes" id="UP000075886"/>
    </source>
</evidence>
<evidence type="ECO:0000313" key="1">
    <source>
        <dbReference type="EnsemblMetazoa" id="AFAF006303-PA"/>
    </source>
</evidence>
<dbReference type="InterPro" id="IPR052660">
    <property type="entry name" value="Erythrocyte_Invasion_ImmMod"/>
</dbReference>
<name>A0A182QAH3_9DIPT</name>
<accession>A0A182QAH3</accession>
<reference evidence="1" key="2">
    <citation type="submission" date="2020-05" db="UniProtKB">
        <authorList>
            <consortium name="EnsemblMetazoa"/>
        </authorList>
    </citation>
    <scope>IDENTIFICATION</scope>
    <source>
        <strain evidence="1">FAR1</strain>
    </source>
</reference>
<dbReference type="EMBL" id="AXCN02000044">
    <property type="status" value="NOT_ANNOTATED_CDS"/>
    <property type="molecule type" value="Genomic_DNA"/>
</dbReference>
<dbReference type="VEuPathDB" id="VectorBase:AFAF006303"/>
<dbReference type="STRING" id="69004.A0A182QAH3"/>
<dbReference type="EnsemblMetazoa" id="AFAF006303-RA">
    <property type="protein sequence ID" value="AFAF006303-PA"/>
    <property type="gene ID" value="AFAF006303"/>
</dbReference>
<protein>
    <submittedName>
        <fullName evidence="1">Uncharacterized protein</fullName>
    </submittedName>
</protein>
<dbReference type="PANTHER" id="PTHR16021">
    <property type="entry name" value="MANSC DOMAIN CONTAINING PROTEIN 1"/>
    <property type="match status" value="1"/>
</dbReference>
<keyword evidence="2" id="KW-1185">Reference proteome</keyword>
<organism evidence="1 2">
    <name type="scientific">Anopheles farauti</name>
    <dbReference type="NCBI Taxonomy" id="69004"/>
    <lineage>
        <taxon>Eukaryota</taxon>
        <taxon>Metazoa</taxon>
        <taxon>Ecdysozoa</taxon>
        <taxon>Arthropoda</taxon>
        <taxon>Hexapoda</taxon>
        <taxon>Insecta</taxon>
        <taxon>Pterygota</taxon>
        <taxon>Neoptera</taxon>
        <taxon>Endopterygota</taxon>
        <taxon>Diptera</taxon>
        <taxon>Nematocera</taxon>
        <taxon>Culicoidea</taxon>
        <taxon>Culicidae</taxon>
        <taxon>Anophelinae</taxon>
        <taxon>Anopheles</taxon>
    </lineage>
</organism>